<feature type="domain" description="Response regulatory" evidence="7">
    <location>
        <begin position="2"/>
        <end position="119"/>
    </location>
</feature>
<evidence type="ECO:0000256" key="2">
    <source>
        <dbReference type="ARBA" id="ARBA00022553"/>
    </source>
</evidence>
<evidence type="ECO:0000313" key="8">
    <source>
        <dbReference type="EMBL" id="MBU3878727.1"/>
    </source>
</evidence>
<evidence type="ECO:0000313" key="9">
    <source>
        <dbReference type="Proteomes" id="UP000723714"/>
    </source>
</evidence>
<reference evidence="8 9" key="1">
    <citation type="submission" date="2021-06" db="EMBL/GenBank/DDBJ databases">
        <title>Faecalicatena sp. nov. isolated from porcine feces.</title>
        <authorList>
            <person name="Oh B.S."/>
            <person name="Lee J.H."/>
        </authorList>
    </citation>
    <scope>NUCLEOTIDE SEQUENCE [LARGE SCALE GENOMIC DNA]</scope>
    <source>
        <strain evidence="8 9">AGMB00832</strain>
    </source>
</reference>
<proteinExistence type="predicted"/>
<evidence type="ECO:0000259" key="7">
    <source>
        <dbReference type="PROSITE" id="PS50110"/>
    </source>
</evidence>
<comment type="caution">
    <text evidence="8">The sequence shown here is derived from an EMBL/GenBank/DDBJ whole genome shotgun (WGS) entry which is preliminary data.</text>
</comment>
<evidence type="ECO:0000256" key="4">
    <source>
        <dbReference type="ARBA" id="ARBA00023125"/>
    </source>
</evidence>
<evidence type="ECO:0000256" key="1">
    <source>
        <dbReference type="ARBA" id="ARBA00022490"/>
    </source>
</evidence>
<dbReference type="PROSITE" id="PS01124">
    <property type="entry name" value="HTH_ARAC_FAMILY_2"/>
    <property type="match status" value="1"/>
</dbReference>
<dbReference type="CDD" id="cd17536">
    <property type="entry name" value="REC_YesN-like"/>
    <property type="match status" value="1"/>
</dbReference>
<dbReference type="Pfam" id="PF12833">
    <property type="entry name" value="HTH_18"/>
    <property type="match status" value="1"/>
</dbReference>
<dbReference type="SMART" id="SM00342">
    <property type="entry name" value="HTH_ARAC"/>
    <property type="match status" value="1"/>
</dbReference>
<evidence type="ECO:0000259" key="6">
    <source>
        <dbReference type="PROSITE" id="PS01124"/>
    </source>
</evidence>
<dbReference type="Pfam" id="PF00072">
    <property type="entry name" value="Response_reg"/>
    <property type="match status" value="1"/>
</dbReference>
<dbReference type="PROSITE" id="PS50110">
    <property type="entry name" value="RESPONSE_REGULATORY"/>
    <property type="match status" value="1"/>
</dbReference>
<accession>A0ABS6DBZ9</accession>
<gene>
    <name evidence="8" type="ORF">HGO97_023300</name>
</gene>
<keyword evidence="4" id="KW-0238">DNA-binding</keyword>
<keyword evidence="9" id="KW-1185">Reference proteome</keyword>
<name>A0ABS6DBZ9_9FIRM</name>
<dbReference type="InterPro" id="IPR051552">
    <property type="entry name" value="HptR"/>
</dbReference>
<evidence type="ECO:0000256" key="3">
    <source>
        <dbReference type="ARBA" id="ARBA00023012"/>
    </source>
</evidence>
<dbReference type="SMART" id="SM00448">
    <property type="entry name" value="REC"/>
    <property type="match status" value="1"/>
</dbReference>
<dbReference type="PANTHER" id="PTHR42713:SF3">
    <property type="entry name" value="TRANSCRIPTIONAL REGULATORY PROTEIN HPTR"/>
    <property type="match status" value="1"/>
</dbReference>
<feature type="modified residue" description="4-aspartylphosphate" evidence="5">
    <location>
        <position position="54"/>
    </location>
</feature>
<dbReference type="InterPro" id="IPR018060">
    <property type="entry name" value="HTH_AraC"/>
</dbReference>
<sequence length="504" mass="59278">MNILIVDDETIIREWLQHTVQSLEGLNVHADTASDGIEALEMLQKISYDVIFIDIQMPRMNGIDLIREIHRINQKVLPIILSSHDEFDYAREVMRNGAFEYILKSECDKTSLKELLLRCRNQLQDSHSNIEASIHTFLVKVLQKQDIEEKQILSLFPGWKEKSYFVISFTLDHLENFSASLRQSILASDFRNVISDNILFLGEVENVFYYLFEWRPIHINSSKSGKGWHIILPSFLAEICRKHPQMKAGCSKVSHQLSELILCIREAFRNLEQLYYENASYRTGISLHEIIPIEEFQHLNAELIQDIRTYDNQKFFHDLRNQEEWILKYEPEVPFIKEAYSSLLYSLCLYYCEDTAILSDLFVQMKRKIEHTTSFSELQEYAWSMIRHYILSLPAAKTYSSHVEAALTYIAENYADISSIKEIADHIHLNTDYLTRLFKKETGRNLNTFLMDYKLEIASYMLKTTNLQISEIALNVGIPNISYFSKKFKERYEMQPVNYRSLYR</sequence>
<keyword evidence="1" id="KW-0963">Cytoplasm</keyword>
<dbReference type="Proteomes" id="UP000723714">
    <property type="component" value="Unassembled WGS sequence"/>
</dbReference>
<dbReference type="EMBL" id="JABACJ020000045">
    <property type="protein sequence ID" value="MBU3878727.1"/>
    <property type="molecule type" value="Genomic_DNA"/>
</dbReference>
<dbReference type="PANTHER" id="PTHR42713">
    <property type="entry name" value="HISTIDINE KINASE-RELATED"/>
    <property type="match status" value="1"/>
</dbReference>
<keyword evidence="3" id="KW-0902">Two-component regulatory system</keyword>
<dbReference type="InterPro" id="IPR001789">
    <property type="entry name" value="Sig_transdc_resp-reg_receiver"/>
</dbReference>
<organism evidence="8 9">
    <name type="scientific">Faecalicatena faecalis</name>
    <dbReference type="NCBI Taxonomy" id="2726362"/>
    <lineage>
        <taxon>Bacteria</taxon>
        <taxon>Bacillati</taxon>
        <taxon>Bacillota</taxon>
        <taxon>Clostridia</taxon>
        <taxon>Lachnospirales</taxon>
        <taxon>Lachnospiraceae</taxon>
        <taxon>Faecalicatena</taxon>
    </lineage>
</organism>
<protein>
    <submittedName>
        <fullName evidence="8">Response regulator</fullName>
    </submittedName>
</protein>
<keyword evidence="2 5" id="KW-0597">Phosphoprotein</keyword>
<feature type="domain" description="HTH araC/xylS-type" evidence="6">
    <location>
        <begin position="404"/>
        <end position="502"/>
    </location>
</feature>
<evidence type="ECO:0000256" key="5">
    <source>
        <dbReference type="PROSITE-ProRule" id="PRU00169"/>
    </source>
</evidence>
<dbReference type="RefSeq" id="WP_216245634.1">
    <property type="nucleotide sequence ID" value="NZ_JABACJ020000045.1"/>
</dbReference>